<accession>A0A444UY05</accession>
<name>A0A444UY05_ACIRT</name>
<comment type="caution">
    <text evidence="1">The sequence shown here is derived from an EMBL/GenBank/DDBJ whole genome shotgun (WGS) entry which is preliminary data.</text>
</comment>
<dbReference type="EMBL" id="SCEB01005303">
    <property type="protein sequence ID" value="RXM93009.1"/>
    <property type="molecule type" value="Genomic_DNA"/>
</dbReference>
<proteinExistence type="predicted"/>
<gene>
    <name evidence="1" type="ORF">EOD39_19537</name>
</gene>
<dbReference type="AlphaFoldDB" id="A0A444UY05"/>
<reference evidence="1 2" key="1">
    <citation type="submission" date="2019-01" db="EMBL/GenBank/DDBJ databases">
        <title>Draft Genome and Complete Hox-Cluster Characterization of the Sterlet Sturgeon (Acipenser ruthenus).</title>
        <authorList>
            <person name="Wei Q."/>
        </authorList>
    </citation>
    <scope>NUCLEOTIDE SEQUENCE [LARGE SCALE GENOMIC DNA]</scope>
    <source>
        <strain evidence="1">WHYD16114868_AA</strain>
        <tissue evidence="1">Blood</tissue>
    </source>
</reference>
<protein>
    <submittedName>
        <fullName evidence="1">Uncharacterized protein</fullName>
    </submittedName>
</protein>
<keyword evidence="2" id="KW-1185">Reference proteome</keyword>
<dbReference type="Proteomes" id="UP000289886">
    <property type="component" value="Unassembled WGS sequence"/>
</dbReference>
<evidence type="ECO:0000313" key="1">
    <source>
        <dbReference type="EMBL" id="RXM93009.1"/>
    </source>
</evidence>
<organism evidence="1 2">
    <name type="scientific">Acipenser ruthenus</name>
    <name type="common">Sterlet sturgeon</name>
    <dbReference type="NCBI Taxonomy" id="7906"/>
    <lineage>
        <taxon>Eukaryota</taxon>
        <taxon>Metazoa</taxon>
        <taxon>Chordata</taxon>
        <taxon>Craniata</taxon>
        <taxon>Vertebrata</taxon>
        <taxon>Euteleostomi</taxon>
        <taxon>Actinopterygii</taxon>
        <taxon>Chondrostei</taxon>
        <taxon>Acipenseriformes</taxon>
        <taxon>Acipenseridae</taxon>
        <taxon>Acipenser</taxon>
    </lineage>
</organism>
<sequence length="87" mass="9560">MLPVDCKGKTDTYCRAEEHKVHMQLLSELYSFLAKVAGGYRAVYPWEPTTAMGFKSGTHSGLIQFSPVQDLVLSIALSSPKPCGKQL</sequence>
<evidence type="ECO:0000313" key="2">
    <source>
        <dbReference type="Proteomes" id="UP000289886"/>
    </source>
</evidence>